<keyword evidence="2" id="KW-1185">Reference proteome</keyword>
<dbReference type="InterPro" id="IPR017517">
    <property type="entry name" value="Maleyloyr_isom"/>
</dbReference>
<dbReference type="Proteomes" id="UP000694257">
    <property type="component" value="Chromosome"/>
</dbReference>
<evidence type="ECO:0000313" key="2">
    <source>
        <dbReference type="Proteomes" id="UP000694257"/>
    </source>
</evidence>
<accession>A0ABX8S2W4</accession>
<dbReference type="GO" id="GO:0016853">
    <property type="term" value="F:isomerase activity"/>
    <property type="evidence" value="ECO:0007669"/>
    <property type="project" value="UniProtKB-KW"/>
</dbReference>
<dbReference type="NCBIfam" id="TIGR03083">
    <property type="entry name" value="maleylpyruvate isomerase family mycothiol-dependent enzyme"/>
    <property type="match status" value="1"/>
</dbReference>
<reference evidence="1 2" key="1">
    <citation type="submission" date="2021-07" db="EMBL/GenBank/DDBJ databases">
        <title>Whole Genome Sequence of Nocardia Iowensis.</title>
        <authorList>
            <person name="Lamm A."/>
            <person name="Collins-Fairclough A.M."/>
            <person name="Bunk B."/>
            <person name="Sproer C."/>
        </authorList>
    </citation>
    <scope>NUCLEOTIDE SEQUENCE [LARGE SCALE GENOMIC DNA]</scope>
    <source>
        <strain evidence="1 2">NRRL 5646</strain>
    </source>
</reference>
<sequence length="143" mass="15683">MGAWGFRPYDLRTLLHQQHSRLVTKAAAQWKGHTPTELIAQLRACASSARRAPGAAPVDPLVDIIVHGQDIARPLERNWQTPTERVAAALDHVVASRFYGARKRLRGARLTATDTDWTYGDGPEEIHGSVTDLLLVATGRQAA</sequence>
<evidence type="ECO:0000313" key="1">
    <source>
        <dbReference type="EMBL" id="QXN95876.1"/>
    </source>
</evidence>
<name>A0ABX8S2W4_NOCIO</name>
<keyword evidence="1" id="KW-0413">Isomerase</keyword>
<organism evidence="1 2">
    <name type="scientific">Nocardia iowensis</name>
    <dbReference type="NCBI Taxonomy" id="204891"/>
    <lineage>
        <taxon>Bacteria</taxon>
        <taxon>Bacillati</taxon>
        <taxon>Actinomycetota</taxon>
        <taxon>Actinomycetes</taxon>
        <taxon>Mycobacteriales</taxon>
        <taxon>Nocardiaceae</taxon>
        <taxon>Nocardia</taxon>
    </lineage>
</organism>
<proteinExistence type="predicted"/>
<gene>
    <name evidence="1" type="ORF">KV110_29935</name>
</gene>
<dbReference type="EMBL" id="CP078145">
    <property type="protein sequence ID" value="QXN95876.1"/>
    <property type="molecule type" value="Genomic_DNA"/>
</dbReference>
<protein>
    <submittedName>
        <fullName evidence="1">Maleylpyruvate isomerase family mycothiol-dependent enzyme</fullName>
    </submittedName>
</protein>